<dbReference type="EMBL" id="SSOB01000021">
    <property type="protein sequence ID" value="THF77066.1"/>
    <property type="molecule type" value="Genomic_DNA"/>
</dbReference>
<keyword evidence="5" id="KW-0805">Transcription regulation</keyword>
<dbReference type="Pfam" id="PF12833">
    <property type="entry name" value="HTH_18"/>
    <property type="match status" value="1"/>
</dbReference>
<feature type="domain" description="Fe/B12 periplasmic-binding" evidence="9">
    <location>
        <begin position="393"/>
        <end position="647"/>
    </location>
</feature>
<feature type="domain" description="HTH araC/xylS-type" evidence="8">
    <location>
        <begin position="181"/>
        <end position="279"/>
    </location>
</feature>
<dbReference type="GO" id="GO:0030288">
    <property type="term" value="C:outer membrane-bounded periplasmic space"/>
    <property type="evidence" value="ECO:0007669"/>
    <property type="project" value="TreeGrafter"/>
</dbReference>
<evidence type="ECO:0000313" key="10">
    <source>
        <dbReference type="EMBL" id="THF77066.1"/>
    </source>
</evidence>
<dbReference type="SUPFAM" id="SSF53807">
    <property type="entry name" value="Helical backbone' metal receptor"/>
    <property type="match status" value="1"/>
</dbReference>
<dbReference type="GO" id="GO:1901678">
    <property type="term" value="P:iron coordination entity transport"/>
    <property type="evidence" value="ECO:0007669"/>
    <property type="project" value="UniProtKB-ARBA"/>
</dbReference>
<dbReference type="InterPro" id="IPR051313">
    <property type="entry name" value="Bact_iron-sidero_bind"/>
</dbReference>
<accession>A0A4S4BS78</accession>
<keyword evidence="11" id="KW-1185">Reference proteome</keyword>
<name>A0A4S4BS78_9BACL</name>
<dbReference type="GO" id="GO:0043565">
    <property type="term" value="F:sequence-specific DNA binding"/>
    <property type="evidence" value="ECO:0007669"/>
    <property type="project" value="InterPro"/>
</dbReference>
<evidence type="ECO:0000256" key="5">
    <source>
        <dbReference type="ARBA" id="ARBA00023015"/>
    </source>
</evidence>
<comment type="caution">
    <text evidence="10">The sequence shown here is derived from an EMBL/GenBank/DDBJ whole genome shotgun (WGS) entry which is preliminary data.</text>
</comment>
<evidence type="ECO:0000256" key="7">
    <source>
        <dbReference type="ARBA" id="ARBA00023163"/>
    </source>
</evidence>
<dbReference type="PANTHER" id="PTHR30532:SF26">
    <property type="entry name" value="IRON(3+)-HYDROXAMATE-BINDING PROTEIN FHUD"/>
    <property type="match status" value="1"/>
</dbReference>
<evidence type="ECO:0000256" key="1">
    <source>
        <dbReference type="ARBA" id="ARBA00004196"/>
    </source>
</evidence>
<dbReference type="PANTHER" id="PTHR30532">
    <property type="entry name" value="IRON III DICITRATE-BINDING PERIPLASMIC PROTEIN"/>
    <property type="match status" value="1"/>
</dbReference>
<dbReference type="InterPro" id="IPR018060">
    <property type="entry name" value="HTH_AraC"/>
</dbReference>
<evidence type="ECO:0000313" key="11">
    <source>
        <dbReference type="Proteomes" id="UP000310636"/>
    </source>
</evidence>
<dbReference type="PROSITE" id="PS50983">
    <property type="entry name" value="FE_B12_PBP"/>
    <property type="match status" value="1"/>
</dbReference>
<dbReference type="CDD" id="cd01138">
    <property type="entry name" value="FeuA"/>
    <property type="match status" value="1"/>
</dbReference>
<keyword evidence="4" id="KW-0732">Signal</keyword>
<comment type="similarity">
    <text evidence="2">Belongs to the bacterial solute-binding protein 8 family.</text>
</comment>
<dbReference type="Proteomes" id="UP000310636">
    <property type="component" value="Unassembled WGS sequence"/>
</dbReference>
<evidence type="ECO:0000259" key="8">
    <source>
        <dbReference type="PROSITE" id="PS01124"/>
    </source>
</evidence>
<organism evidence="10 11">
    <name type="scientific">Cohnella fermenti</name>
    <dbReference type="NCBI Taxonomy" id="2565925"/>
    <lineage>
        <taxon>Bacteria</taxon>
        <taxon>Bacillati</taxon>
        <taxon>Bacillota</taxon>
        <taxon>Bacilli</taxon>
        <taxon>Bacillales</taxon>
        <taxon>Paenibacillaceae</taxon>
        <taxon>Cohnella</taxon>
    </lineage>
</organism>
<protein>
    <submittedName>
        <fullName evidence="10">Helix-turn-helix domain-containing protein</fullName>
    </submittedName>
</protein>
<sequence length="647" mass="72230">MRANLNIQDHVLLWNAAAVKIMDVRHTSMTLGEELRSYRLPASGFLYATGGGAQVRMDGTEHRVSRFYVLHGGKGACLDISSVEDTFEYYLILYKATASLPCDREILRLLDRQDPFRLQYGFIPLYPASLFTLADRMLQEWRRSGRLEKFHVKTLFLQFVHAVMQQLEHEEVGLARPNLTAQVVRYMHDHYSEPITRESLARIFHYSVPYVSKQFRRDTGNSIIDYLIRIRVDRAKELLRRTDITIQEAAVSVGYGDVSYFTRIFKKVAGLNPKQFKDRSKEEKRGFNRPIAWLGSSIVPHKPQNYNENYYHYEKEGNLPMYRNGASVGVTLLLCLALLLSACSNASNTNSANHSASNGASAATAQTETVSGSGTMTYNAINGDIQVPRNPRRIVAVAGAYVGHLLALGIEPVGAGGEAFDNDYLQGKLDGVENIGEDVPLEKIVELNPDLIIIWNDQEAISSLSKIAPTVAIDYGTPMREQLLEFGKMTGREAQAEAWIAAWDKQIAENKPSVEAAVGDRTVSIFDESSAKEFYAYGAFGRGGDIIYGEFHLKAPPIIQKEAIDSGKGWAQLSLELLPEYAGDYIFISGWTGNENPEVVFEGPIWEGLPAVQNNRVFRNDGRGFVYSDPVSLEAQLKFVVDSLTGK</sequence>
<evidence type="ECO:0000259" key="9">
    <source>
        <dbReference type="PROSITE" id="PS50983"/>
    </source>
</evidence>
<dbReference type="InterPro" id="IPR009057">
    <property type="entry name" value="Homeodomain-like_sf"/>
</dbReference>
<comment type="subcellular location">
    <subcellularLocation>
        <location evidence="1">Cell envelope</location>
    </subcellularLocation>
</comment>
<evidence type="ECO:0000256" key="3">
    <source>
        <dbReference type="ARBA" id="ARBA00022448"/>
    </source>
</evidence>
<dbReference type="Gene3D" id="3.40.50.1980">
    <property type="entry name" value="Nitrogenase molybdenum iron protein domain"/>
    <property type="match status" value="2"/>
</dbReference>
<dbReference type="Gene3D" id="1.10.10.60">
    <property type="entry name" value="Homeodomain-like"/>
    <property type="match status" value="2"/>
</dbReference>
<proteinExistence type="inferred from homology"/>
<dbReference type="PRINTS" id="PR00032">
    <property type="entry name" value="HTHARAC"/>
</dbReference>
<dbReference type="OrthoDB" id="2652069at2"/>
<dbReference type="SUPFAM" id="SSF46689">
    <property type="entry name" value="Homeodomain-like"/>
    <property type="match status" value="2"/>
</dbReference>
<dbReference type="Pfam" id="PF01497">
    <property type="entry name" value="Peripla_BP_2"/>
    <property type="match status" value="1"/>
</dbReference>
<dbReference type="PROSITE" id="PS00041">
    <property type="entry name" value="HTH_ARAC_FAMILY_1"/>
    <property type="match status" value="1"/>
</dbReference>
<dbReference type="GO" id="GO:0003700">
    <property type="term" value="F:DNA-binding transcription factor activity"/>
    <property type="evidence" value="ECO:0007669"/>
    <property type="project" value="InterPro"/>
</dbReference>
<dbReference type="AlphaFoldDB" id="A0A4S4BS78"/>
<dbReference type="SMART" id="SM00342">
    <property type="entry name" value="HTH_ARAC"/>
    <property type="match status" value="1"/>
</dbReference>
<dbReference type="InterPro" id="IPR002491">
    <property type="entry name" value="ABC_transptr_periplasmic_BD"/>
</dbReference>
<evidence type="ECO:0000256" key="2">
    <source>
        <dbReference type="ARBA" id="ARBA00008814"/>
    </source>
</evidence>
<reference evidence="10 11" key="1">
    <citation type="submission" date="2019-04" db="EMBL/GenBank/DDBJ databases">
        <title>Cohnella sp. nov. isolated from preserved vegetables.</title>
        <authorList>
            <person name="Lin S.-Y."/>
            <person name="Hung M.-H."/>
            <person name="Young C.-C."/>
        </authorList>
    </citation>
    <scope>NUCLEOTIDE SEQUENCE [LARGE SCALE GENOMIC DNA]</scope>
    <source>
        <strain evidence="10 11">CC-MHH1044</strain>
    </source>
</reference>
<keyword evidence="3" id="KW-0813">Transport</keyword>
<evidence type="ECO:0000256" key="6">
    <source>
        <dbReference type="ARBA" id="ARBA00023125"/>
    </source>
</evidence>
<keyword evidence="7" id="KW-0804">Transcription</keyword>
<dbReference type="InterPro" id="IPR020449">
    <property type="entry name" value="Tscrpt_reg_AraC-type_HTH"/>
</dbReference>
<keyword evidence="6" id="KW-0238">DNA-binding</keyword>
<gene>
    <name evidence="10" type="ORF">E6C55_16995</name>
</gene>
<evidence type="ECO:0000256" key="4">
    <source>
        <dbReference type="ARBA" id="ARBA00022729"/>
    </source>
</evidence>
<dbReference type="InterPro" id="IPR018062">
    <property type="entry name" value="HTH_AraC-typ_CS"/>
</dbReference>
<dbReference type="PROSITE" id="PS01124">
    <property type="entry name" value="HTH_ARAC_FAMILY_2"/>
    <property type="match status" value="1"/>
</dbReference>